<organism evidence="1 2">
    <name type="scientific">Manihot esculenta</name>
    <name type="common">Cassava</name>
    <name type="synonym">Jatropha manihot</name>
    <dbReference type="NCBI Taxonomy" id="3983"/>
    <lineage>
        <taxon>Eukaryota</taxon>
        <taxon>Viridiplantae</taxon>
        <taxon>Streptophyta</taxon>
        <taxon>Embryophyta</taxon>
        <taxon>Tracheophyta</taxon>
        <taxon>Spermatophyta</taxon>
        <taxon>Magnoliopsida</taxon>
        <taxon>eudicotyledons</taxon>
        <taxon>Gunneridae</taxon>
        <taxon>Pentapetalae</taxon>
        <taxon>rosids</taxon>
        <taxon>fabids</taxon>
        <taxon>Malpighiales</taxon>
        <taxon>Euphorbiaceae</taxon>
        <taxon>Crotonoideae</taxon>
        <taxon>Manihoteae</taxon>
        <taxon>Manihot</taxon>
    </lineage>
</organism>
<protein>
    <submittedName>
        <fullName evidence="1">Uncharacterized protein</fullName>
    </submittedName>
</protein>
<reference evidence="2" key="1">
    <citation type="journal article" date="2016" name="Nat. Biotechnol.">
        <title>Sequencing wild and cultivated cassava and related species reveals extensive interspecific hybridization and genetic diversity.</title>
        <authorList>
            <person name="Bredeson J.V."/>
            <person name="Lyons J.B."/>
            <person name="Prochnik S.E."/>
            <person name="Wu G.A."/>
            <person name="Ha C.M."/>
            <person name="Edsinger-Gonzales E."/>
            <person name="Grimwood J."/>
            <person name="Schmutz J."/>
            <person name="Rabbi I.Y."/>
            <person name="Egesi C."/>
            <person name="Nauluvula P."/>
            <person name="Lebot V."/>
            <person name="Ndunguru J."/>
            <person name="Mkamilo G."/>
            <person name="Bart R.S."/>
            <person name="Setter T.L."/>
            <person name="Gleadow R.M."/>
            <person name="Kulakow P."/>
            <person name="Ferguson M.E."/>
            <person name="Rounsley S."/>
            <person name="Rokhsar D.S."/>
        </authorList>
    </citation>
    <scope>NUCLEOTIDE SEQUENCE [LARGE SCALE GENOMIC DNA]</scope>
    <source>
        <strain evidence="2">cv. AM560-2</strain>
    </source>
</reference>
<sequence length="113" mass="13222">MDISILNASVNDIILPTYRPSCGSIFRNRRETKCSPTINGSKQLDVPCLIVIRVHNWRWRDDYIFQLSQLNKQIFTSLLSPSLLKIKQDIPSNRSFKFGMDIMPRFSWTNLFN</sequence>
<evidence type="ECO:0000313" key="2">
    <source>
        <dbReference type="Proteomes" id="UP000091857"/>
    </source>
</evidence>
<keyword evidence="2" id="KW-1185">Reference proteome</keyword>
<evidence type="ECO:0000313" key="1">
    <source>
        <dbReference type="EMBL" id="KAG8643633.1"/>
    </source>
</evidence>
<proteinExistence type="predicted"/>
<comment type="caution">
    <text evidence="1">The sequence shown here is derived from an EMBL/GenBank/DDBJ whole genome shotgun (WGS) entry which is preliminary data.</text>
</comment>
<dbReference type="Proteomes" id="UP000091857">
    <property type="component" value="Chromosome 11"/>
</dbReference>
<dbReference type="EMBL" id="CM004397">
    <property type="protein sequence ID" value="KAG8643633.1"/>
    <property type="molecule type" value="Genomic_DNA"/>
</dbReference>
<gene>
    <name evidence="1" type="ORF">MANES_11G055401v8</name>
</gene>
<accession>A0ACB7GTD3</accession>
<name>A0ACB7GTD3_MANES</name>